<sequence>MIRAPPGGNMIGEYKEIDEEKLKVAFKTAYPVQCMAAHGAEDSAITYIGSTRRGNLITDYFQATGGSYWYENRGIRDGKIVSMDVYIFGHEVKKGKKKS</sequence>
<accession>A0A1M6MUW7</accession>
<name>A0A1M6MUW7_9FIRM</name>
<evidence type="ECO:0000313" key="1">
    <source>
        <dbReference type="EMBL" id="SHJ87083.1"/>
    </source>
</evidence>
<dbReference type="RefSeq" id="WP_143160679.1">
    <property type="nucleotide sequence ID" value="NZ_FQZY01000020.1"/>
</dbReference>
<dbReference type="OrthoDB" id="2062350at2"/>
<protein>
    <submittedName>
        <fullName evidence="1">Uncharacterized protein</fullName>
    </submittedName>
</protein>
<dbReference type="AlphaFoldDB" id="A0A1M6MUW7"/>
<organism evidence="1 2">
    <name type="scientific">Hespellia stercorisuis DSM 15480</name>
    <dbReference type="NCBI Taxonomy" id="1121950"/>
    <lineage>
        <taxon>Bacteria</taxon>
        <taxon>Bacillati</taxon>
        <taxon>Bacillota</taxon>
        <taxon>Clostridia</taxon>
        <taxon>Lachnospirales</taxon>
        <taxon>Lachnospiraceae</taxon>
        <taxon>Hespellia</taxon>
    </lineage>
</organism>
<gene>
    <name evidence="1" type="ORF">SAMN02745243_01599</name>
</gene>
<evidence type="ECO:0000313" key="2">
    <source>
        <dbReference type="Proteomes" id="UP000184301"/>
    </source>
</evidence>
<dbReference type="EMBL" id="FQZY01000020">
    <property type="protein sequence ID" value="SHJ87083.1"/>
    <property type="molecule type" value="Genomic_DNA"/>
</dbReference>
<proteinExistence type="predicted"/>
<dbReference type="Proteomes" id="UP000184301">
    <property type="component" value="Unassembled WGS sequence"/>
</dbReference>
<keyword evidence="2" id="KW-1185">Reference proteome</keyword>
<dbReference type="STRING" id="1121950.SAMN02745243_01599"/>
<reference evidence="1 2" key="1">
    <citation type="submission" date="2016-11" db="EMBL/GenBank/DDBJ databases">
        <authorList>
            <person name="Jaros S."/>
            <person name="Januszkiewicz K."/>
            <person name="Wedrychowicz H."/>
        </authorList>
    </citation>
    <scope>NUCLEOTIDE SEQUENCE [LARGE SCALE GENOMIC DNA]</scope>
    <source>
        <strain evidence="1 2">DSM 15480</strain>
    </source>
</reference>